<feature type="transmembrane region" description="Helical" evidence="6">
    <location>
        <begin position="59"/>
        <end position="79"/>
    </location>
</feature>
<proteinExistence type="predicted"/>
<dbReference type="Pfam" id="PF02653">
    <property type="entry name" value="BPD_transp_2"/>
    <property type="match status" value="1"/>
</dbReference>
<feature type="transmembrane region" description="Helical" evidence="6">
    <location>
        <begin position="6"/>
        <end position="27"/>
    </location>
</feature>
<feature type="transmembrane region" description="Helical" evidence="6">
    <location>
        <begin position="183"/>
        <end position="204"/>
    </location>
</feature>
<comment type="subcellular location">
    <subcellularLocation>
        <location evidence="1">Cell membrane</location>
        <topology evidence="1">Multi-pass membrane protein</topology>
    </subcellularLocation>
</comment>
<reference evidence="7" key="1">
    <citation type="submission" date="2021-02" db="EMBL/GenBank/DDBJ databases">
        <title>Thiocyanate and organic carbon inputs drive convergent selection for specific autotrophic Afipia and Thiobacillus strains within complex microbiomes.</title>
        <authorList>
            <person name="Huddy R.J."/>
            <person name="Sachdeva R."/>
            <person name="Kadzinga F."/>
            <person name="Kantor R.S."/>
            <person name="Harrison S.T.L."/>
            <person name="Banfield J.F."/>
        </authorList>
    </citation>
    <scope>NUCLEOTIDE SEQUENCE</scope>
    <source>
        <strain evidence="7">SCN18_10_11_15_R4_P_38_20</strain>
    </source>
</reference>
<accession>A0A8J7Q0C8</accession>
<evidence type="ECO:0000256" key="6">
    <source>
        <dbReference type="SAM" id="Phobius"/>
    </source>
</evidence>
<protein>
    <submittedName>
        <fullName evidence="7">ABC transporter permease</fullName>
    </submittedName>
</protein>
<dbReference type="GO" id="GO:0022857">
    <property type="term" value="F:transmembrane transporter activity"/>
    <property type="evidence" value="ECO:0007669"/>
    <property type="project" value="InterPro"/>
</dbReference>
<dbReference type="Proteomes" id="UP000664414">
    <property type="component" value="Unassembled WGS sequence"/>
</dbReference>
<dbReference type="EMBL" id="JAFKGL010000015">
    <property type="protein sequence ID" value="MBN9413026.1"/>
    <property type="molecule type" value="Genomic_DNA"/>
</dbReference>
<evidence type="ECO:0000256" key="3">
    <source>
        <dbReference type="ARBA" id="ARBA00022692"/>
    </source>
</evidence>
<keyword evidence="4 6" id="KW-1133">Transmembrane helix</keyword>
<dbReference type="CDD" id="cd06574">
    <property type="entry name" value="TM_PBP1_branched-chain-AA_like"/>
    <property type="match status" value="1"/>
</dbReference>
<evidence type="ECO:0000256" key="4">
    <source>
        <dbReference type="ARBA" id="ARBA00022989"/>
    </source>
</evidence>
<evidence type="ECO:0000256" key="2">
    <source>
        <dbReference type="ARBA" id="ARBA00022475"/>
    </source>
</evidence>
<dbReference type="PANTHER" id="PTHR32196">
    <property type="entry name" value="ABC TRANSPORTER PERMEASE PROTEIN YPHD-RELATED-RELATED"/>
    <property type="match status" value="1"/>
</dbReference>
<organism evidence="7 8">
    <name type="scientific">Candidatus Paracaedimonas acanthamoebae</name>
    <dbReference type="NCBI Taxonomy" id="244581"/>
    <lineage>
        <taxon>Bacteria</taxon>
        <taxon>Pseudomonadati</taxon>
        <taxon>Pseudomonadota</taxon>
        <taxon>Alphaproteobacteria</taxon>
        <taxon>Holosporales</taxon>
        <taxon>Caedimonadaceae</taxon>
        <taxon>Candidatus Paracaedimonas</taxon>
    </lineage>
</organism>
<keyword evidence="3 6" id="KW-0812">Transmembrane</keyword>
<dbReference type="AlphaFoldDB" id="A0A8J7Q0C8"/>
<dbReference type="PANTHER" id="PTHR32196:SF69">
    <property type="entry name" value="BRANCHED-CHAIN AMINO ACID TRANSPORT SYSTEM, PERMEASE PROTEIN"/>
    <property type="match status" value="1"/>
</dbReference>
<gene>
    <name evidence="7" type="ORF">J0H12_03785</name>
</gene>
<feature type="transmembrane region" description="Helical" evidence="6">
    <location>
        <begin position="86"/>
        <end position="105"/>
    </location>
</feature>
<feature type="transmembrane region" description="Helical" evidence="6">
    <location>
        <begin position="238"/>
        <end position="258"/>
    </location>
</feature>
<feature type="transmembrane region" description="Helical" evidence="6">
    <location>
        <begin position="132"/>
        <end position="162"/>
    </location>
</feature>
<dbReference type="GO" id="GO:0005886">
    <property type="term" value="C:plasma membrane"/>
    <property type="evidence" value="ECO:0007669"/>
    <property type="project" value="UniProtKB-SubCell"/>
</dbReference>
<evidence type="ECO:0000256" key="1">
    <source>
        <dbReference type="ARBA" id="ARBA00004651"/>
    </source>
</evidence>
<evidence type="ECO:0000313" key="7">
    <source>
        <dbReference type="EMBL" id="MBN9413026.1"/>
    </source>
</evidence>
<sequence length="299" mass="31724">MNELQFLGAIELGLIYGMVALGVYLSFRALDFPDLTADGSFPLGAAIAAILISQGYNPWLSTLCAILGGSLAGLFTAWLSVRWKILNLLASILTMLALYSINLRIMKGPNITIMMDVETIFTPFEAFFSAKIAGTILILSILSLVIGTFLWYFLLTTTGLALRATGANPRMAQAQGIKTKGMILLGIAISNGLIALGGALFAQHQGFADVTIGNGTIIMGLAAVIIGEVVFPTRRIWLTLLACIIGTILHRFAIALALNADGLGLQATDLNLVTAGIVMVAMILPRLKKATTNKLIGRG</sequence>
<feature type="transmembrane region" description="Helical" evidence="6">
    <location>
        <begin position="270"/>
        <end position="287"/>
    </location>
</feature>
<name>A0A8J7Q0C8_9PROT</name>
<evidence type="ECO:0000256" key="5">
    <source>
        <dbReference type="ARBA" id="ARBA00023136"/>
    </source>
</evidence>
<dbReference type="InterPro" id="IPR001851">
    <property type="entry name" value="ABC_transp_permease"/>
</dbReference>
<keyword evidence="5 6" id="KW-0472">Membrane</keyword>
<feature type="transmembrane region" description="Helical" evidence="6">
    <location>
        <begin position="210"/>
        <end position="231"/>
    </location>
</feature>
<keyword evidence="2" id="KW-1003">Cell membrane</keyword>
<evidence type="ECO:0000313" key="8">
    <source>
        <dbReference type="Proteomes" id="UP000664414"/>
    </source>
</evidence>
<comment type="caution">
    <text evidence="7">The sequence shown here is derived from an EMBL/GenBank/DDBJ whole genome shotgun (WGS) entry which is preliminary data.</text>
</comment>